<proteinExistence type="predicted"/>
<keyword evidence="2" id="KW-1185">Reference proteome</keyword>
<organism evidence="1 2">
    <name type="scientific">Aquimarina algiphila</name>
    <dbReference type="NCBI Taxonomy" id="2047982"/>
    <lineage>
        <taxon>Bacteria</taxon>
        <taxon>Pseudomonadati</taxon>
        <taxon>Bacteroidota</taxon>
        <taxon>Flavobacteriia</taxon>
        <taxon>Flavobacteriales</taxon>
        <taxon>Flavobacteriaceae</taxon>
        <taxon>Aquimarina</taxon>
    </lineage>
</organism>
<dbReference type="RefSeq" id="WP_143918851.1">
    <property type="nucleotide sequence ID" value="NZ_CANMWY010000016.1"/>
</dbReference>
<dbReference type="EMBL" id="VLNR01000098">
    <property type="protein sequence ID" value="TSE03803.1"/>
    <property type="molecule type" value="Genomic_DNA"/>
</dbReference>
<evidence type="ECO:0000313" key="1">
    <source>
        <dbReference type="EMBL" id="TSE03803.1"/>
    </source>
</evidence>
<name>A0A554VBB1_9FLAO</name>
<dbReference type="OrthoDB" id="800066at2"/>
<gene>
    <name evidence="1" type="ORF">FOF46_28445</name>
</gene>
<sequence length="65" mass="7356">MCLPSFDGARHRRALAGGEGVNASFDKKTVQRLQDIQSLDEETQNMLFRLIDTIIRDTKAKKAYS</sequence>
<dbReference type="Proteomes" id="UP000318833">
    <property type="component" value="Unassembled WGS sequence"/>
</dbReference>
<reference evidence="1 2" key="1">
    <citation type="submission" date="2019-07" db="EMBL/GenBank/DDBJ databases">
        <title>The draft genome sequence of Aquimarina algiphila M91.</title>
        <authorList>
            <person name="Meng X."/>
        </authorList>
    </citation>
    <scope>NUCLEOTIDE SEQUENCE [LARGE SCALE GENOMIC DNA]</scope>
    <source>
        <strain evidence="1 2">M91</strain>
    </source>
</reference>
<protein>
    <submittedName>
        <fullName evidence="1">Uncharacterized protein</fullName>
    </submittedName>
</protein>
<comment type="caution">
    <text evidence="1">The sequence shown here is derived from an EMBL/GenBank/DDBJ whole genome shotgun (WGS) entry which is preliminary data.</text>
</comment>
<dbReference type="AlphaFoldDB" id="A0A554VBB1"/>
<accession>A0A554VBB1</accession>
<evidence type="ECO:0000313" key="2">
    <source>
        <dbReference type="Proteomes" id="UP000318833"/>
    </source>
</evidence>